<evidence type="ECO:0000313" key="5">
    <source>
        <dbReference type="Proteomes" id="UP001305779"/>
    </source>
</evidence>
<feature type="compositionally biased region" description="Basic and acidic residues" evidence="1">
    <location>
        <begin position="375"/>
        <end position="393"/>
    </location>
</feature>
<keyword evidence="5" id="KW-1185">Reference proteome</keyword>
<reference evidence="4 5" key="1">
    <citation type="journal article" date="2023" name="G3 (Bethesda)">
        <title>A chromosome-level genome assembly of Zasmidium syzygii isolated from banana leaves.</title>
        <authorList>
            <person name="van Westerhoven A.C."/>
            <person name="Mehrabi R."/>
            <person name="Talebi R."/>
            <person name="Steentjes M.B.F."/>
            <person name="Corcolon B."/>
            <person name="Chong P.A."/>
            <person name="Kema G.H.J."/>
            <person name="Seidl M.F."/>
        </authorList>
    </citation>
    <scope>NUCLEOTIDE SEQUENCE [LARGE SCALE GENOMIC DNA]</scope>
    <source>
        <strain evidence="4 5">P124</strain>
    </source>
</reference>
<feature type="compositionally biased region" description="Pro residues" evidence="1">
    <location>
        <begin position="325"/>
        <end position="334"/>
    </location>
</feature>
<protein>
    <submittedName>
        <fullName evidence="4">Uncharacterized protein</fullName>
    </submittedName>
</protein>
<accession>A0ABR0E0Q6</accession>
<dbReference type="Pfam" id="PF23395">
    <property type="entry name" value="SAM_6"/>
    <property type="match status" value="1"/>
</dbReference>
<organism evidence="4 5">
    <name type="scientific">Zasmidium cellare</name>
    <name type="common">Wine cellar mold</name>
    <name type="synonym">Racodium cellare</name>
    <dbReference type="NCBI Taxonomy" id="395010"/>
    <lineage>
        <taxon>Eukaryota</taxon>
        <taxon>Fungi</taxon>
        <taxon>Dikarya</taxon>
        <taxon>Ascomycota</taxon>
        <taxon>Pezizomycotina</taxon>
        <taxon>Dothideomycetes</taxon>
        <taxon>Dothideomycetidae</taxon>
        <taxon>Mycosphaerellales</taxon>
        <taxon>Mycosphaerellaceae</taxon>
        <taxon>Zasmidium</taxon>
    </lineage>
</organism>
<feature type="region of interest" description="Disordered" evidence="1">
    <location>
        <begin position="598"/>
        <end position="627"/>
    </location>
</feature>
<name>A0ABR0E0Q6_ZASCE</name>
<feature type="region of interest" description="Disordered" evidence="1">
    <location>
        <begin position="95"/>
        <end position="116"/>
    </location>
</feature>
<dbReference type="EMBL" id="JAXOVC010000013">
    <property type="protein sequence ID" value="KAK4494743.1"/>
    <property type="molecule type" value="Genomic_DNA"/>
</dbReference>
<evidence type="ECO:0000259" key="2">
    <source>
        <dbReference type="Pfam" id="PF23394"/>
    </source>
</evidence>
<gene>
    <name evidence="4" type="ORF">PRZ48_014099</name>
</gene>
<feature type="domain" description="DUF7102" evidence="2">
    <location>
        <begin position="719"/>
        <end position="883"/>
    </location>
</feature>
<feature type="region of interest" description="Disordered" evidence="1">
    <location>
        <begin position="375"/>
        <end position="395"/>
    </location>
</feature>
<dbReference type="Pfam" id="PF23394">
    <property type="entry name" value="DUF7102"/>
    <property type="match status" value="1"/>
</dbReference>
<feature type="region of interest" description="Disordered" evidence="1">
    <location>
        <begin position="1"/>
        <end position="40"/>
    </location>
</feature>
<dbReference type="Proteomes" id="UP001305779">
    <property type="component" value="Unassembled WGS sequence"/>
</dbReference>
<evidence type="ECO:0000313" key="4">
    <source>
        <dbReference type="EMBL" id="KAK4494743.1"/>
    </source>
</evidence>
<feature type="region of interest" description="Disordered" evidence="1">
    <location>
        <begin position="311"/>
        <end position="336"/>
    </location>
</feature>
<dbReference type="InterPro" id="IPR055528">
    <property type="entry name" value="DUF7102"/>
</dbReference>
<sequence length="983" mass="109347">MADVTSPTSQMNGTLTSSDDPYTTTSRHQSLDPRYSDSDGMQYFDFEAFGNDATTQLHELQHLGHDEPDVDTPAEMETFYDSLESPMHDAEYDDEVAADDQSTTPKDHNEPDVSDDEEAAVLRAALANYRNDNPMTSSLIPTPLGDFEFEQQLTHPDEPTHSRQSTDLDTLNGNEKWHVDKESAEFLASVMKLVSDHGLGDMIHRSIRNPLRELKLDEPILSTDPQMELIKLFERNEVHLSSEGIEACTLDTEKDESLTWPAKALKQPKAIHEDIMNAKLEIDAETMEYLRDIHNEPKVDLDDWLKQDREKRLPPRPASPRLVPLSPPYSPGPVDPAAAQLELTSSPDDLAAQEANTISTALMDRDYLAMQKGAEEATKSPLLPRDHSEEPPAKKAKTVCFSDELETLIPELSDDDTIDTHEVADGISALLGPAIEQADESVQQQILNEELVDIDTTLRVPIPAIEDVRPTSPWERYAGEGDGSHRRLIHDAYDTLTRAETKWSLSSKSEQALPWLPFSTHLGRPKAEGDFDDGSLVRYLAEVDLDGDVDLERLTWKPDGLRILDVDEFEDDELDAAHFEIEYDMPVVEAIETVPDTAPALPQAPSQRITAPTAPKEKSPVAQGRSSMDALLQKRKLQLQEDRKAIRNESGLDMFARIQGFANAAADTRTSTWSSNVQNQQPPITTPLAVEATVTKPADAIHEVAIPTPHVDVSTDPLKVIVSFTLMQNHQFVRRLQKLLPNIDLIERDFTSMEPETVKEPHRARFSLEADITISPSTGLMFTNLQKLKQKPLPGQTSSFGIREQIMAVANRYERLIVLVGDRPTMADSQAPLHIMDANDSAALTELINQTAVLETDVEVVYVAGGIDKLIKWTAAVISRNATGDHKLLREETHWERFLRKAGMNAYAAQAVIGAMQPKTSAPNPPSDSSQTVSPANAVTAELARFVSMDSEERIQRIGPMMGGDRLLRRVNRVLDAGWMPSF</sequence>
<evidence type="ECO:0000256" key="1">
    <source>
        <dbReference type="SAM" id="MobiDB-lite"/>
    </source>
</evidence>
<comment type="caution">
    <text evidence="4">The sequence shown here is derived from an EMBL/GenBank/DDBJ whole genome shotgun (WGS) entry which is preliminary data.</text>
</comment>
<feature type="compositionally biased region" description="Polar residues" evidence="1">
    <location>
        <begin position="1"/>
        <end position="28"/>
    </location>
</feature>
<proteinExistence type="predicted"/>
<evidence type="ECO:0000259" key="3">
    <source>
        <dbReference type="Pfam" id="PF23395"/>
    </source>
</evidence>
<feature type="domain" description="SAM-like" evidence="3">
    <location>
        <begin position="890"/>
        <end position="975"/>
    </location>
</feature>
<dbReference type="InterPro" id="IPR057559">
    <property type="entry name" value="SAM_6"/>
</dbReference>